<feature type="region of interest" description="Disordered" evidence="1">
    <location>
        <begin position="81"/>
        <end position="102"/>
    </location>
</feature>
<dbReference type="Proteomes" id="UP001412239">
    <property type="component" value="Unassembled WGS sequence"/>
</dbReference>
<organism evidence="2 3">
    <name type="scientific">Tuber aestivum</name>
    <name type="common">summer truffle</name>
    <dbReference type="NCBI Taxonomy" id="59557"/>
    <lineage>
        <taxon>Eukaryota</taxon>
        <taxon>Fungi</taxon>
        <taxon>Dikarya</taxon>
        <taxon>Ascomycota</taxon>
        <taxon>Pezizomycotina</taxon>
        <taxon>Pezizomycetes</taxon>
        <taxon>Pezizales</taxon>
        <taxon>Tuberaceae</taxon>
        <taxon>Tuber</taxon>
    </lineage>
</organism>
<sequence length="102" mass="11305">MHLLRIWCRNSAVGIHHTLNLSLGSPVRTSAMRYDTTRHDQEQSKMQAQTIHTHKICGLGVNVNIDVLPSSASETILQVERKGRNCENPAKSSSRKTQGTIG</sequence>
<keyword evidence="3" id="KW-1185">Reference proteome</keyword>
<dbReference type="EMBL" id="LN891173">
    <property type="protein sequence ID" value="CUS07834.1"/>
    <property type="molecule type" value="Genomic_DNA"/>
</dbReference>
<reference evidence="2" key="1">
    <citation type="submission" date="2015-10" db="EMBL/GenBank/DDBJ databases">
        <authorList>
            <person name="Regsiter A."/>
            <person name="william w."/>
        </authorList>
    </citation>
    <scope>NUCLEOTIDE SEQUENCE</scope>
    <source>
        <strain evidence="2">Montdore</strain>
    </source>
</reference>
<protein>
    <submittedName>
        <fullName evidence="2">Uncharacterized protein</fullName>
    </submittedName>
</protein>
<name>A0A292PL34_9PEZI</name>
<feature type="compositionally biased region" description="Polar residues" evidence="1">
    <location>
        <begin position="90"/>
        <end position="102"/>
    </location>
</feature>
<accession>A0A292PL34</accession>
<dbReference type="AlphaFoldDB" id="A0A292PL34"/>
<evidence type="ECO:0000256" key="1">
    <source>
        <dbReference type="SAM" id="MobiDB-lite"/>
    </source>
</evidence>
<proteinExistence type="predicted"/>
<evidence type="ECO:0000313" key="3">
    <source>
        <dbReference type="Proteomes" id="UP001412239"/>
    </source>
</evidence>
<gene>
    <name evidence="2" type="ORF">GSTUAT00008084001</name>
</gene>
<evidence type="ECO:0000313" key="2">
    <source>
        <dbReference type="EMBL" id="CUS07834.1"/>
    </source>
</evidence>